<accession>A0AAN6W069</accession>
<feature type="transmembrane region" description="Helical" evidence="1">
    <location>
        <begin position="119"/>
        <end position="143"/>
    </location>
</feature>
<keyword evidence="1" id="KW-1133">Transmembrane helix</keyword>
<gene>
    <name evidence="2" type="ORF">QBC36DRAFT_73580</name>
</gene>
<dbReference type="Proteomes" id="UP001302321">
    <property type="component" value="Unassembled WGS sequence"/>
</dbReference>
<evidence type="ECO:0000313" key="3">
    <source>
        <dbReference type="Proteomes" id="UP001302321"/>
    </source>
</evidence>
<sequence length="174" mass="19526">MVVSTVISLGNQHLQHANGFRMNQSEIDSPSSWTQTVYFIIRPGPELYHYQSAPHSGPRTDVSIFVNNTRPLSYTCAIGVRFLGQDLPQTRGLIIGPALAWTILLPGPFYLVGFERLGILCHVTVSYTILVLFHLLVWILHLSHHLLVACSFSPLKYHYCCCCCLYLLIIALLA</sequence>
<dbReference type="AlphaFoldDB" id="A0AAN6W069"/>
<feature type="transmembrane region" description="Helical" evidence="1">
    <location>
        <begin position="155"/>
        <end position="173"/>
    </location>
</feature>
<protein>
    <submittedName>
        <fullName evidence="2">Uncharacterized protein</fullName>
    </submittedName>
</protein>
<dbReference type="EMBL" id="MU866417">
    <property type="protein sequence ID" value="KAK4172505.1"/>
    <property type="molecule type" value="Genomic_DNA"/>
</dbReference>
<reference evidence="2" key="2">
    <citation type="submission" date="2023-05" db="EMBL/GenBank/DDBJ databases">
        <authorList>
            <consortium name="Lawrence Berkeley National Laboratory"/>
            <person name="Steindorff A."/>
            <person name="Hensen N."/>
            <person name="Bonometti L."/>
            <person name="Westerberg I."/>
            <person name="Brannstrom I.O."/>
            <person name="Guillou S."/>
            <person name="Cros-Aarteil S."/>
            <person name="Calhoun S."/>
            <person name="Haridas S."/>
            <person name="Kuo A."/>
            <person name="Mondo S."/>
            <person name="Pangilinan J."/>
            <person name="Riley R."/>
            <person name="Labutti K."/>
            <person name="Andreopoulos B."/>
            <person name="Lipzen A."/>
            <person name="Chen C."/>
            <person name="Yanf M."/>
            <person name="Daum C."/>
            <person name="Ng V."/>
            <person name="Clum A."/>
            <person name="Ohm R."/>
            <person name="Martin F."/>
            <person name="Silar P."/>
            <person name="Natvig D."/>
            <person name="Lalanne C."/>
            <person name="Gautier V."/>
            <person name="Ament-Velasquez S.L."/>
            <person name="Kruys A."/>
            <person name="Hutchinson M.I."/>
            <person name="Powell A.J."/>
            <person name="Barry K."/>
            <person name="Miller A.N."/>
            <person name="Grigoriev I.V."/>
            <person name="Debuchy R."/>
            <person name="Gladieux P."/>
            <person name="Thoren M.H."/>
            <person name="Johannesson H."/>
        </authorList>
    </citation>
    <scope>NUCLEOTIDE SEQUENCE</scope>
    <source>
        <strain evidence="2">CBS 892.96</strain>
    </source>
</reference>
<keyword evidence="1" id="KW-0812">Transmembrane</keyword>
<keyword evidence="1" id="KW-0472">Membrane</keyword>
<reference evidence="2" key="1">
    <citation type="journal article" date="2023" name="Mol. Phylogenet. Evol.">
        <title>Genome-scale phylogeny and comparative genomics of the fungal order Sordariales.</title>
        <authorList>
            <person name="Hensen N."/>
            <person name="Bonometti L."/>
            <person name="Westerberg I."/>
            <person name="Brannstrom I.O."/>
            <person name="Guillou S."/>
            <person name="Cros-Aarteil S."/>
            <person name="Calhoun S."/>
            <person name="Haridas S."/>
            <person name="Kuo A."/>
            <person name="Mondo S."/>
            <person name="Pangilinan J."/>
            <person name="Riley R."/>
            <person name="LaButti K."/>
            <person name="Andreopoulos B."/>
            <person name="Lipzen A."/>
            <person name="Chen C."/>
            <person name="Yan M."/>
            <person name="Daum C."/>
            <person name="Ng V."/>
            <person name="Clum A."/>
            <person name="Steindorff A."/>
            <person name="Ohm R.A."/>
            <person name="Martin F."/>
            <person name="Silar P."/>
            <person name="Natvig D.O."/>
            <person name="Lalanne C."/>
            <person name="Gautier V."/>
            <person name="Ament-Velasquez S.L."/>
            <person name="Kruys A."/>
            <person name="Hutchinson M.I."/>
            <person name="Powell A.J."/>
            <person name="Barry K."/>
            <person name="Miller A.N."/>
            <person name="Grigoriev I.V."/>
            <person name="Debuchy R."/>
            <person name="Gladieux P."/>
            <person name="Hiltunen Thoren M."/>
            <person name="Johannesson H."/>
        </authorList>
    </citation>
    <scope>NUCLEOTIDE SEQUENCE</scope>
    <source>
        <strain evidence="2">CBS 892.96</strain>
    </source>
</reference>
<comment type="caution">
    <text evidence="2">The sequence shown here is derived from an EMBL/GenBank/DDBJ whole genome shotgun (WGS) entry which is preliminary data.</text>
</comment>
<feature type="transmembrane region" description="Helical" evidence="1">
    <location>
        <begin position="92"/>
        <end position="112"/>
    </location>
</feature>
<keyword evidence="3" id="KW-1185">Reference proteome</keyword>
<evidence type="ECO:0000313" key="2">
    <source>
        <dbReference type="EMBL" id="KAK4172505.1"/>
    </source>
</evidence>
<proteinExistence type="predicted"/>
<evidence type="ECO:0000256" key="1">
    <source>
        <dbReference type="SAM" id="Phobius"/>
    </source>
</evidence>
<organism evidence="2 3">
    <name type="scientific">Triangularia setosa</name>
    <dbReference type="NCBI Taxonomy" id="2587417"/>
    <lineage>
        <taxon>Eukaryota</taxon>
        <taxon>Fungi</taxon>
        <taxon>Dikarya</taxon>
        <taxon>Ascomycota</taxon>
        <taxon>Pezizomycotina</taxon>
        <taxon>Sordariomycetes</taxon>
        <taxon>Sordariomycetidae</taxon>
        <taxon>Sordariales</taxon>
        <taxon>Podosporaceae</taxon>
        <taxon>Triangularia</taxon>
    </lineage>
</organism>
<name>A0AAN6W069_9PEZI</name>